<reference evidence="1" key="1">
    <citation type="submission" date="2023-10" db="EMBL/GenBank/DDBJ databases">
        <title>Genome assemblies of two species of porcelain crab, Petrolisthes cinctipes and Petrolisthes manimaculis (Anomura: Porcellanidae).</title>
        <authorList>
            <person name="Angst P."/>
        </authorList>
    </citation>
    <scope>NUCLEOTIDE SEQUENCE</scope>
    <source>
        <strain evidence="1">PB745_01</strain>
        <tissue evidence="1">Gill</tissue>
    </source>
</reference>
<gene>
    <name evidence="2" type="ORF">Pcinc_026367</name>
    <name evidence="1" type="ORF">Pcinc_036488</name>
</gene>
<dbReference type="Proteomes" id="UP001286313">
    <property type="component" value="Unassembled WGS sequence"/>
</dbReference>
<organism evidence="1 3">
    <name type="scientific">Petrolisthes cinctipes</name>
    <name type="common">Flat porcelain crab</name>
    <dbReference type="NCBI Taxonomy" id="88211"/>
    <lineage>
        <taxon>Eukaryota</taxon>
        <taxon>Metazoa</taxon>
        <taxon>Ecdysozoa</taxon>
        <taxon>Arthropoda</taxon>
        <taxon>Crustacea</taxon>
        <taxon>Multicrustacea</taxon>
        <taxon>Malacostraca</taxon>
        <taxon>Eumalacostraca</taxon>
        <taxon>Eucarida</taxon>
        <taxon>Decapoda</taxon>
        <taxon>Pleocyemata</taxon>
        <taxon>Anomura</taxon>
        <taxon>Galatheoidea</taxon>
        <taxon>Porcellanidae</taxon>
        <taxon>Petrolisthes</taxon>
    </lineage>
</organism>
<dbReference type="AlphaFoldDB" id="A0AAE1EPH9"/>
<protein>
    <submittedName>
        <fullName evidence="1">Uncharacterized protein</fullName>
    </submittedName>
</protein>
<comment type="caution">
    <text evidence="1">The sequence shown here is derived from an EMBL/GenBank/DDBJ whole genome shotgun (WGS) entry which is preliminary data.</text>
</comment>
<name>A0AAE1EPH9_PETCI</name>
<evidence type="ECO:0000313" key="2">
    <source>
        <dbReference type="EMBL" id="KAK3868224.1"/>
    </source>
</evidence>
<accession>A0AAE1EPH9</accession>
<keyword evidence="3" id="KW-1185">Reference proteome</keyword>
<sequence length="94" mass="10196">MVEENARNSQLGGIVFMSERNARNSQFAVSSVTALGMKFSEIFTGRVTSTCTPPSTLGCYEAKKLVVDIVIISRGEKEEKKTATSTRLLFTATG</sequence>
<dbReference type="EMBL" id="JAWQEG010003060">
    <property type="protein sequence ID" value="KAK3868224.1"/>
    <property type="molecule type" value="Genomic_DNA"/>
</dbReference>
<evidence type="ECO:0000313" key="3">
    <source>
        <dbReference type="Proteomes" id="UP001286313"/>
    </source>
</evidence>
<proteinExistence type="predicted"/>
<evidence type="ECO:0000313" key="1">
    <source>
        <dbReference type="EMBL" id="KAK3857246.1"/>
    </source>
</evidence>
<dbReference type="EMBL" id="JAWQEG010005653">
    <property type="protein sequence ID" value="KAK3857246.1"/>
    <property type="molecule type" value="Genomic_DNA"/>
</dbReference>